<dbReference type="SUPFAM" id="SSF160887">
    <property type="entry name" value="Rv2827c C-terminal domain-like"/>
    <property type="match status" value="1"/>
</dbReference>
<sequence>MTRTIPPSLGGILEELELEQPTLVTSEQLAQLVEHHGLRTPVRIVAARLRERGWLLPTGQRGVWEFAPAAMAGAYSRNDPLMPLRAFLAQRPSARCALTLQAAAWAHGFADRVPTHIAVAAATTELARQLPAGVAASVFDPHLRYQDQRGVPVLAPESILVHMTAKPGAVRSWASALEWLPELAADLSWEELSLELAGRPSATSARTGYLLQGMRPDLADAIRESSPLHGKTWFGPRGHLRRHDNTWQVADTSLPFDPRTLRAAT</sequence>
<reference evidence="2 3" key="1">
    <citation type="submission" date="2019-03" db="EMBL/GenBank/DDBJ databases">
        <title>Sequencing the genomes of 1000 actinobacteria strains.</title>
        <authorList>
            <person name="Klenk H.-P."/>
        </authorList>
    </citation>
    <scope>NUCLEOTIDE SEQUENCE [LARGE SCALE GENOMIC DNA]</scope>
    <source>
        <strain evidence="2 3">DSM 43805</strain>
    </source>
</reference>
<comment type="caution">
    <text evidence="2">The sequence shown here is derived from an EMBL/GenBank/DDBJ whole genome shotgun (WGS) entry which is preliminary data.</text>
</comment>
<dbReference type="Pfam" id="PF09407">
    <property type="entry name" value="AbiEi_1"/>
    <property type="match status" value="1"/>
</dbReference>
<dbReference type="Proteomes" id="UP000294901">
    <property type="component" value="Unassembled WGS sequence"/>
</dbReference>
<evidence type="ECO:0000313" key="3">
    <source>
        <dbReference type="Proteomes" id="UP000294901"/>
    </source>
</evidence>
<dbReference type="InterPro" id="IPR018547">
    <property type="entry name" value="AbiEi_C"/>
</dbReference>
<accession>A0A4R6JUH5</accession>
<dbReference type="EMBL" id="SNWR01000001">
    <property type="protein sequence ID" value="TDO40360.1"/>
    <property type="molecule type" value="Genomic_DNA"/>
</dbReference>
<proteinExistence type="predicted"/>
<evidence type="ECO:0000259" key="1">
    <source>
        <dbReference type="Pfam" id="PF09407"/>
    </source>
</evidence>
<gene>
    <name evidence="2" type="ORF">C8E87_4073</name>
</gene>
<dbReference type="AlphaFoldDB" id="A0A4R6JUH5"/>
<protein>
    <submittedName>
        <fullName evidence="2">Putative transcriptional regulator of viral defense system</fullName>
    </submittedName>
</protein>
<dbReference type="RefSeq" id="WP_166661200.1">
    <property type="nucleotide sequence ID" value="NZ_BOMD01000007.1"/>
</dbReference>
<keyword evidence="3" id="KW-1185">Reference proteome</keyword>
<organism evidence="2 3">
    <name type="scientific">Paractinoplanes brasiliensis</name>
    <dbReference type="NCBI Taxonomy" id="52695"/>
    <lineage>
        <taxon>Bacteria</taxon>
        <taxon>Bacillati</taxon>
        <taxon>Actinomycetota</taxon>
        <taxon>Actinomycetes</taxon>
        <taxon>Micromonosporales</taxon>
        <taxon>Micromonosporaceae</taxon>
        <taxon>Paractinoplanes</taxon>
    </lineage>
</organism>
<dbReference type="Gene3D" id="3.90.56.20">
    <property type="entry name" value="replication protein C, winged helix domain"/>
    <property type="match status" value="1"/>
</dbReference>
<evidence type="ECO:0000313" key="2">
    <source>
        <dbReference type="EMBL" id="TDO40360.1"/>
    </source>
</evidence>
<name>A0A4R6JUH5_9ACTN</name>
<feature type="domain" description="AbiEi antitoxin C-terminal" evidence="1">
    <location>
        <begin position="82"/>
        <end position="212"/>
    </location>
</feature>